<accession>W0FJA7</accession>
<protein>
    <submittedName>
        <fullName evidence="1">Cmr6</fullName>
    </submittedName>
</protein>
<proteinExistence type="predicted"/>
<dbReference type="EMBL" id="KF487071">
    <property type="protein sequence ID" value="AHF23503.1"/>
    <property type="molecule type" value="Genomic_DNA"/>
</dbReference>
<gene>
    <name evidence="1" type="primary">cmr6</name>
</gene>
<name>W0FJA7_9CYAN</name>
<reference evidence="1" key="1">
    <citation type="submission" date="2013-08" db="EMBL/GenBank/DDBJ databases">
        <authorList>
            <person name="Voorhies A.A."/>
        </authorList>
    </citation>
    <scope>NUCLEOTIDE SEQUENCE</scope>
    <source>
        <strain evidence="1">MIS-PhA</strain>
    </source>
</reference>
<reference evidence="1" key="2">
    <citation type="submission" date="2014-01" db="EMBL/GenBank/DDBJ databases">
        <title>Phormidium phage uses genotype diversity of beat host CRISPR defense.</title>
        <authorList>
            <person name="Dick G.J."/>
            <person name="Marcus D.N."/>
            <person name="Eisenlord S.D."/>
            <person name="Jain S."/>
            <person name="Duhaim M.B."/>
            <person name="Cavolcoli J."/>
        </authorList>
    </citation>
    <scope>NUCLEOTIDE SEQUENCE</scope>
    <source>
        <strain evidence="1">MIS-PhA</strain>
    </source>
</reference>
<evidence type="ECO:0000313" key="1">
    <source>
        <dbReference type="EMBL" id="AHF23503.1"/>
    </source>
</evidence>
<organism evidence="1">
    <name type="scientific">uncultured Phormidium sp</name>
    <dbReference type="NCBI Taxonomy" id="259949"/>
    <lineage>
        <taxon>Bacteria</taxon>
        <taxon>Bacillati</taxon>
        <taxon>Cyanobacteriota</taxon>
        <taxon>Cyanophyceae</taxon>
        <taxon>Oscillatoriophycideae</taxon>
        <taxon>Oscillatoriales</taxon>
        <taxon>Oscillatoriaceae</taxon>
        <taxon>Phormidium</taxon>
        <taxon>environmental samples</taxon>
    </lineage>
</organism>
<sequence length="526" mass="60891">MTNTQTSSNSVNTLIITVGTRQIGWNCKDGVIRSFGADGNIGYPRHVDELYQEIEIPRGQYQEKDKTHPYSAKDLGERYYDRCIYEFSYDFSRVELLLDYQIIEAGVKQGLKHIILWGTDQPDNVSWFYRRLDTIWLAKLMEAKIKSIWPNLKVDVHTPKIEANDNSAIREELEQLILREALDFFSPTGIDEQFVLWIQNKGCTPAIASGVEICAAALVRQCQVFNATPDDPESFFAPHPSGAQFACHSPGYKLIPMGEYFWPLERVRVISAWKRGDFSEAQIWLKLHQNRYSLIYKLAGILALSANWENDKFFTKVGEWVRCRDVLKSVGESQVKAWEEQLDRLKNNQPTQAWESSFLIELPLYRQNYTAAFIQFVQTLERLLYLHSKSGNWLGKRYITIPAHLTHLGDGYQPGLSGLIDGWCQSKKFNKNHKWYKLLHRLRDKRNQVIHSGESVTLANIRSLWSDEGLFPVKHSEDPQVIRDLMVEVLKETCDRTWEIPQKTFLRSLYDWGLKTLNDESASAKN</sequence>
<dbReference type="AlphaFoldDB" id="W0FJA7"/>